<dbReference type="EMBL" id="BAAAZI010000011">
    <property type="protein sequence ID" value="GAA4144788.1"/>
    <property type="molecule type" value="Genomic_DNA"/>
</dbReference>
<sequence length="84" mass="9534">MRQQSLATNTLTELTTKRKCLLCLLAGGAMIMSIMIGVILLYFVDEDLLRFPIITAVSLFSLLPIYLRLSEVNQEIKNRFQKAV</sequence>
<evidence type="ECO:0000313" key="3">
    <source>
        <dbReference type="Proteomes" id="UP001500101"/>
    </source>
</evidence>
<keyword evidence="1" id="KW-0472">Membrane</keyword>
<keyword evidence="1" id="KW-0812">Transmembrane</keyword>
<accession>A0ABP7Z0L3</accession>
<keyword evidence="1" id="KW-1133">Transmembrane helix</keyword>
<reference evidence="3" key="1">
    <citation type="journal article" date="2019" name="Int. J. Syst. Evol. Microbiol.">
        <title>The Global Catalogue of Microorganisms (GCM) 10K type strain sequencing project: providing services to taxonomists for standard genome sequencing and annotation.</title>
        <authorList>
            <consortium name="The Broad Institute Genomics Platform"/>
            <consortium name="The Broad Institute Genome Sequencing Center for Infectious Disease"/>
            <person name="Wu L."/>
            <person name="Ma J."/>
        </authorList>
    </citation>
    <scope>NUCLEOTIDE SEQUENCE [LARGE SCALE GENOMIC DNA]</scope>
    <source>
        <strain evidence="3">JCM 16704</strain>
    </source>
</reference>
<dbReference type="Proteomes" id="UP001500101">
    <property type="component" value="Unassembled WGS sequence"/>
</dbReference>
<dbReference type="RefSeq" id="WP_344675416.1">
    <property type="nucleotide sequence ID" value="NZ_BAAAZI010000011.1"/>
</dbReference>
<protein>
    <submittedName>
        <fullName evidence="2">Uncharacterized protein</fullName>
    </submittedName>
</protein>
<evidence type="ECO:0000313" key="2">
    <source>
        <dbReference type="EMBL" id="GAA4144788.1"/>
    </source>
</evidence>
<name>A0ABP7Z0L3_9SPHI</name>
<gene>
    <name evidence="2" type="ORF">GCM10022216_28140</name>
</gene>
<feature type="transmembrane region" description="Helical" evidence="1">
    <location>
        <begin position="49"/>
        <end position="69"/>
    </location>
</feature>
<organism evidence="2 3">
    <name type="scientific">Sphingobacterium kyonggiense</name>
    <dbReference type="NCBI Taxonomy" id="714075"/>
    <lineage>
        <taxon>Bacteria</taxon>
        <taxon>Pseudomonadati</taxon>
        <taxon>Bacteroidota</taxon>
        <taxon>Sphingobacteriia</taxon>
        <taxon>Sphingobacteriales</taxon>
        <taxon>Sphingobacteriaceae</taxon>
        <taxon>Sphingobacterium</taxon>
    </lineage>
</organism>
<feature type="transmembrane region" description="Helical" evidence="1">
    <location>
        <begin position="21"/>
        <end position="43"/>
    </location>
</feature>
<proteinExistence type="predicted"/>
<keyword evidence="3" id="KW-1185">Reference proteome</keyword>
<evidence type="ECO:0000256" key="1">
    <source>
        <dbReference type="SAM" id="Phobius"/>
    </source>
</evidence>
<comment type="caution">
    <text evidence="2">The sequence shown here is derived from an EMBL/GenBank/DDBJ whole genome shotgun (WGS) entry which is preliminary data.</text>
</comment>